<dbReference type="AlphaFoldDB" id="A0A4P8L1Q4"/>
<dbReference type="InterPro" id="IPR000415">
    <property type="entry name" value="Nitroreductase-like"/>
</dbReference>
<dbReference type="EMBL" id="CP040098">
    <property type="protein sequence ID" value="QCQ21624.1"/>
    <property type="molecule type" value="Genomic_DNA"/>
</dbReference>
<reference evidence="2 3" key="1">
    <citation type="submission" date="2019-05" db="EMBL/GenBank/DDBJ databases">
        <title>The Complete Genome Sequence of the n-alkane-degrading Desulfoglaeba alkanexedens ALDC reveals multiple alkylsuccinate synthase gene clusters.</title>
        <authorList>
            <person name="Callaghan A.V."/>
            <person name="Davidova I.A."/>
            <person name="Duncan K.E."/>
            <person name="Morris B."/>
            <person name="McInerney M.J."/>
        </authorList>
    </citation>
    <scope>NUCLEOTIDE SEQUENCE [LARGE SCALE GENOMIC DNA]</scope>
    <source>
        <strain evidence="2 3">ALDC</strain>
    </source>
</reference>
<feature type="domain" description="Nitroreductase" evidence="1">
    <location>
        <begin position="410"/>
        <end position="499"/>
    </location>
</feature>
<dbReference type="KEGG" id="dax:FDQ92_05185"/>
<evidence type="ECO:0000313" key="3">
    <source>
        <dbReference type="Proteomes" id="UP000298602"/>
    </source>
</evidence>
<dbReference type="SUPFAM" id="SSF55469">
    <property type="entry name" value="FMN-dependent nitroreductase-like"/>
    <property type="match status" value="2"/>
</dbReference>
<dbReference type="RefSeq" id="WP_137423593.1">
    <property type="nucleotide sequence ID" value="NZ_CP040098.1"/>
</dbReference>
<dbReference type="OrthoDB" id="9801593at2"/>
<dbReference type="InterPro" id="IPR020051">
    <property type="entry name" value="SagB-type_dehydrogenase"/>
</dbReference>
<dbReference type="NCBIfam" id="TIGR03605">
    <property type="entry name" value="antibiot_sagB"/>
    <property type="match status" value="1"/>
</dbReference>
<dbReference type="InterPro" id="IPR052544">
    <property type="entry name" value="Bacteriocin_Proc_Enz"/>
</dbReference>
<dbReference type="Pfam" id="PF00881">
    <property type="entry name" value="Nitroreductase"/>
    <property type="match status" value="2"/>
</dbReference>
<proteinExistence type="predicted"/>
<dbReference type="InterPro" id="IPR029479">
    <property type="entry name" value="Nitroreductase"/>
</dbReference>
<dbReference type="Gene3D" id="3.40.109.10">
    <property type="entry name" value="NADH Oxidase"/>
    <property type="match status" value="2"/>
</dbReference>
<dbReference type="CDD" id="cd02142">
    <property type="entry name" value="McbC_SagB-like_oxidoreductase"/>
    <property type="match status" value="2"/>
</dbReference>
<protein>
    <submittedName>
        <fullName evidence="2">SagB/ThcOx family dehydrogenase</fullName>
    </submittedName>
</protein>
<dbReference type="PANTHER" id="PTHR43745">
    <property type="entry name" value="NITROREDUCTASE MJ1384-RELATED"/>
    <property type="match status" value="1"/>
</dbReference>
<accession>A0A4P8L1Q4</accession>
<name>A0A4P8L1Q4_9BACT</name>
<sequence>MAEEMVTGSAYHEKTGYSRYQMKGGALDWRHQPVLDKSYRGLPVVDCTGKARPPGDVSFSEVVASGTPQGKPEAASLEELAACLGLAYGCTAKSVQGEKAFYFRSVPSAGALYPCELYVATRAVSGLEDGLYHYTAPSMDRQELVRLRSGVFVRRSDRAANEDDPALAFFVTVIFFRSAWKYRDRAYRYHLLDAGHLLESLVLALRSLGWASRVSLDFSDERANRFLGLDPEREGCLAMVWVPETAVVDLEALGDENLGSVQPEASRVSAGERPYELISAVHRTTSVLGRIGVESVDDPLYGTRIQRWQPFGIEAAWPETFSFVETVQRRRSRRNFVRNDIPEAVARALVSSLWVGFDASGTGPGRLEPAVWSGFFCRAVAGLKAGFYLLDETRRAVGLVREGDFLKNSAHVCLDQGWLSRAAFHFVFVIHLESAEDRVGPRVYRHIMLAAGRLGHRIYLAATALGLGACGIGAFYDGEARELLGLGCGETLLYLVGAGPLKRSW</sequence>
<dbReference type="GO" id="GO:0016491">
    <property type="term" value="F:oxidoreductase activity"/>
    <property type="evidence" value="ECO:0007669"/>
    <property type="project" value="InterPro"/>
</dbReference>
<evidence type="ECO:0000259" key="1">
    <source>
        <dbReference type="Pfam" id="PF00881"/>
    </source>
</evidence>
<gene>
    <name evidence="2" type="ORF">FDQ92_05185</name>
</gene>
<feature type="domain" description="Nitroreductase" evidence="1">
    <location>
        <begin position="75"/>
        <end position="240"/>
    </location>
</feature>
<keyword evidence="3" id="KW-1185">Reference proteome</keyword>
<dbReference type="PANTHER" id="PTHR43745:SF2">
    <property type="entry name" value="NITROREDUCTASE MJ1384-RELATED"/>
    <property type="match status" value="1"/>
</dbReference>
<dbReference type="Proteomes" id="UP000298602">
    <property type="component" value="Chromosome"/>
</dbReference>
<organism evidence="2 3">
    <name type="scientific">Desulfoglaeba alkanexedens ALDC</name>
    <dbReference type="NCBI Taxonomy" id="980445"/>
    <lineage>
        <taxon>Bacteria</taxon>
        <taxon>Pseudomonadati</taxon>
        <taxon>Thermodesulfobacteriota</taxon>
        <taxon>Syntrophobacteria</taxon>
        <taxon>Syntrophobacterales</taxon>
        <taxon>Syntrophobacteraceae</taxon>
        <taxon>Desulfoglaeba</taxon>
    </lineage>
</organism>
<reference evidence="2 3" key="2">
    <citation type="submission" date="2019-05" db="EMBL/GenBank/DDBJ databases">
        <authorList>
            <person name="Suflita J.M."/>
            <person name="Marks C.R."/>
        </authorList>
    </citation>
    <scope>NUCLEOTIDE SEQUENCE [LARGE SCALE GENOMIC DNA]</scope>
    <source>
        <strain evidence="2 3">ALDC</strain>
    </source>
</reference>
<evidence type="ECO:0000313" key="2">
    <source>
        <dbReference type="EMBL" id="QCQ21624.1"/>
    </source>
</evidence>